<evidence type="ECO:0008006" key="3">
    <source>
        <dbReference type="Google" id="ProtNLM"/>
    </source>
</evidence>
<accession>A0ABU0SWY3</accession>
<proteinExistence type="predicted"/>
<name>A0ABU0SWY3_9ACTN</name>
<protein>
    <recommendedName>
        <fullName evidence="3">Integral membrane protein</fullName>
    </recommendedName>
</protein>
<comment type="caution">
    <text evidence="1">The sequence shown here is derived from an EMBL/GenBank/DDBJ whole genome shotgun (WGS) entry which is preliminary data.</text>
</comment>
<reference evidence="1 2" key="1">
    <citation type="submission" date="2023-07" db="EMBL/GenBank/DDBJ databases">
        <title>Comparative genomics of wheat-associated soil bacteria to identify genetic determinants of phenazine resistance.</title>
        <authorList>
            <person name="Mouncey N."/>
        </authorList>
    </citation>
    <scope>NUCLEOTIDE SEQUENCE [LARGE SCALE GENOMIC DNA]</scope>
    <source>
        <strain evidence="1 2">V2I4</strain>
    </source>
</reference>
<dbReference type="RefSeq" id="WP_307523298.1">
    <property type="nucleotide sequence ID" value="NZ_JAUSZI010000002.1"/>
</dbReference>
<organism evidence="1 2">
    <name type="scientific">Streptomyces umbrinus</name>
    <dbReference type="NCBI Taxonomy" id="67370"/>
    <lineage>
        <taxon>Bacteria</taxon>
        <taxon>Bacillati</taxon>
        <taxon>Actinomycetota</taxon>
        <taxon>Actinomycetes</taxon>
        <taxon>Kitasatosporales</taxon>
        <taxon>Streptomycetaceae</taxon>
        <taxon>Streptomyces</taxon>
        <taxon>Streptomyces phaeochromogenes group</taxon>
    </lineage>
</organism>
<keyword evidence="2" id="KW-1185">Reference proteome</keyword>
<sequence>MGLGRELGKDADSSATIDSLLFKAPPVPLGVEGGMHGQGAEQTETTRLLSAAAYLRLDSVAEFRAWQKKERAKLKKKLTPEFVQKWLDKKQIAQKDADADEVPEKPQPKVIVGHGYVRWVRNRAAAGRPVPAFGFELTPVIERCAAAEDLLYLRRAVMTLAVLAGLTFLRTTAAELAPVVAVAGLWAAFYLDRFLAHRRLVRMIGDSIETGTRARGLTRKSRRALTAVRQLKFGRVIPYVTEIRAGSPR</sequence>
<dbReference type="Proteomes" id="UP001230328">
    <property type="component" value="Unassembled WGS sequence"/>
</dbReference>
<dbReference type="EMBL" id="JAUSZI010000002">
    <property type="protein sequence ID" value="MDQ1028017.1"/>
    <property type="molecule type" value="Genomic_DNA"/>
</dbReference>
<evidence type="ECO:0000313" key="1">
    <source>
        <dbReference type="EMBL" id="MDQ1028017.1"/>
    </source>
</evidence>
<gene>
    <name evidence="1" type="ORF">QF035_005599</name>
</gene>
<evidence type="ECO:0000313" key="2">
    <source>
        <dbReference type="Proteomes" id="UP001230328"/>
    </source>
</evidence>